<reference evidence="1 2" key="1">
    <citation type="submission" date="2020-08" db="EMBL/GenBank/DDBJ databases">
        <title>Draft genome sequence of Parasphingopyxis sp. GrpM-11.</title>
        <authorList>
            <person name="Oh J."/>
            <person name="Roh D.-H."/>
        </authorList>
    </citation>
    <scope>NUCLEOTIDE SEQUENCE [LARGE SCALE GENOMIC DNA]</scope>
    <source>
        <strain evidence="1 2">GrpM-11</strain>
    </source>
</reference>
<accession>A0A842HXG5</accession>
<gene>
    <name evidence="1" type="ORF">H6P80_08070</name>
</gene>
<sequence>MQMIPSKRNSPRAAGLFGRLAGIPGRLRKIEDEPFELQSESYRASLMRKAVAFTIGRREDDVGV</sequence>
<dbReference type="EMBL" id="JACJVJ010000001">
    <property type="protein sequence ID" value="MBC2777575.1"/>
    <property type="molecule type" value="Genomic_DNA"/>
</dbReference>
<proteinExistence type="predicted"/>
<comment type="caution">
    <text evidence="1">The sequence shown here is derived from an EMBL/GenBank/DDBJ whole genome shotgun (WGS) entry which is preliminary data.</text>
</comment>
<organism evidence="1 2">
    <name type="scientific">Parasphingopyxis marina</name>
    <dbReference type="NCBI Taxonomy" id="2761622"/>
    <lineage>
        <taxon>Bacteria</taxon>
        <taxon>Pseudomonadati</taxon>
        <taxon>Pseudomonadota</taxon>
        <taxon>Alphaproteobacteria</taxon>
        <taxon>Sphingomonadales</taxon>
        <taxon>Sphingomonadaceae</taxon>
        <taxon>Parasphingopyxis</taxon>
    </lineage>
</organism>
<evidence type="ECO:0000313" key="2">
    <source>
        <dbReference type="Proteomes" id="UP000564378"/>
    </source>
</evidence>
<dbReference type="Proteomes" id="UP000564378">
    <property type="component" value="Unassembled WGS sequence"/>
</dbReference>
<protein>
    <submittedName>
        <fullName evidence="1">Uncharacterized protein</fullName>
    </submittedName>
</protein>
<dbReference type="AlphaFoldDB" id="A0A842HXG5"/>
<name>A0A842HXG5_9SPHN</name>
<keyword evidence="2" id="KW-1185">Reference proteome</keyword>
<evidence type="ECO:0000313" key="1">
    <source>
        <dbReference type="EMBL" id="MBC2777575.1"/>
    </source>
</evidence>